<evidence type="ECO:0000313" key="2">
    <source>
        <dbReference type="EMBL" id="MFB9714387.1"/>
    </source>
</evidence>
<feature type="region of interest" description="Disordered" evidence="1">
    <location>
        <begin position="422"/>
        <end position="444"/>
    </location>
</feature>
<dbReference type="RefSeq" id="WP_345044735.1">
    <property type="nucleotide sequence ID" value="NZ_BAABED010000001.1"/>
</dbReference>
<reference evidence="2 3" key="1">
    <citation type="submission" date="2024-09" db="EMBL/GenBank/DDBJ databases">
        <authorList>
            <person name="Sun Q."/>
            <person name="Mori K."/>
        </authorList>
    </citation>
    <scope>NUCLEOTIDE SEQUENCE [LARGE SCALE GENOMIC DNA]</scope>
    <source>
        <strain evidence="2 3">JCM 13519</strain>
    </source>
</reference>
<name>A0ABV5URT4_9MICC</name>
<protein>
    <submittedName>
        <fullName evidence="2">Esterase/lipase family protein</fullName>
    </submittedName>
</protein>
<dbReference type="EMBL" id="JBHMBH010000019">
    <property type="protein sequence ID" value="MFB9714387.1"/>
    <property type="molecule type" value="Genomic_DNA"/>
</dbReference>
<feature type="region of interest" description="Disordered" evidence="1">
    <location>
        <begin position="61"/>
        <end position="82"/>
    </location>
</feature>
<dbReference type="Proteomes" id="UP001589536">
    <property type="component" value="Unassembled WGS sequence"/>
</dbReference>
<organism evidence="2 3">
    <name type="scientific">Arthrobacter methylotrophus</name>
    <dbReference type="NCBI Taxonomy" id="121291"/>
    <lineage>
        <taxon>Bacteria</taxon>
        <taxon>Bacillati</taxon>
        <taxon>Actinomycetota</taxon>
        <taxon>Actinomycetes</taxon>
        <taxon>Micrococcales</taxon>
        <taxon>Micrococcaceae</taxon>
        <taxon>Arthrobacter</taxon>
    </lineage>
</organism>
<proteinExistence type="predicted"/>
<dbReference type="InterPro" id="IPR029058">
    <property type="entry name" value="AB_hydrolase_fold"/>
</dbReference>
<comment type="caution">
    <text evidence="2">The sequence shown here is derived from an EMBL/GenBank/DDBJ whole genome shotgun (WGS) entry which is preliminary data.</text>
</comment>
<evidence type="ECO:0000313" key="3">
    <source>
        <dbReference type="Proteomes" id="UP001589536"/>
    </source>
</evidence>
<evidence type="ECO:0000256" key="1">
    <source>
        <dbReference type="SAM" id="MobiDB-lite"/>
    </source>
</evidence>
<dbReference type="SUPFAM" id="SSF53474">
    <property type="entry name" value="alpha/beta-Hydrolases"/>
    <property type="match status" value="1"/>
</dbReference>
<feature type="compositionally biased region" description="Pro residues" evidence="1">
    <location>
        <begin position="427"/>
        <end position="438"/>
    </location>
</feature>
<sequence>MESSCYIAGAEMMRLAARTLTAVVVVCSFITALPADPASAASRLPVPLAAQANAFPDEVCSPDVSPAKANEKDSSGKAITPTPIPGRRSVPVILVHGWNGKTDNFTQPLDLFADGGDGGNGVRLPYSITGQLQTIPGLAVYDFDYSQYADRWVTDSNIGPRLASAIKCLTDHYGTKAEIIAHSMGGLATRYALAQTLSGTTIANRVSAVATFGTPNTGSAVATVASNALNGATNIKGVVGEAAIAVWLFTQVCGREITQSTTNLSPPCSNVPNWAAGFDSDAARAMHVGSPELAALAPWPANIPVTAVQGSIMLRGLSLFGAGDISGGFNDGDFIVTNSSASAFATTTKDETCGFSLNAVFDKSDTRVEATPADAGTLKNGALSLGVLTGPTNPCFHGNLLQTINGTNVAVAAIKASAQNTPIPEVNQPPQPPSPPPAAAQSGANEGAQTLCSVYLKMTSTEKNAVIVQVARDHNWTDRSPAAIKLGQYSATLFCDTHSGDARVGRIDTG</sequence>
<gene>
    <name evidence="2" type="ORF">ACFFPI_09650</name>
</gene>
<keyword evidence="3" id="KW-1185">Reference proteome</keyword>
<dbReference type="Gene3D" id="3.40.50.1820">
    <property type="entry name" value="alpha/beta hydrolase"/>
    <property type="match status" value="1"/>
</dbReference>
<accession>A0ABV5URT4</accession>